<dbReference type="GO" id="GO:0016866">
    <property type="term" value="F:intramolecular transferase activity"/>
    <property type="evidence" value="ECO:0007669"/>
    <property type="project" value="InterPro"/>
</dbReference>
<name>A0A9W4P0X9_9EURO</name>
<evidence type="ECO:0000259" key="4">
    <source>
        <dbReference type="Pfam" id="PF13243"/>
    </source>
</evidence>
<evidence type="ECO:0000313" key="7">
    <source>
        <dbReference type="Proteomes" id="UP001154252"/>
    </source>
</evidence>
<dbReference type="Gene3D" id="1.50.10.20">
    <property type="match status" value="2"/>
</dbReference>
<protein>
    <recommendedName>
        <fullName evidence="3">Terpene cyclase/mutase family member</fullName>
        <ecNumber evidence="3">5.4.99.-</ecNumber>
    </recommendedName>
</protein>
<dbReference type="Pfam" id="PF13249">
    <property type="entry name" value="SQHop_cyclase_N"/>
    <property type="match status" value="1"/>
</dbReference>
<dbReference type="AlphaFoldDB" id="A0A9W4P0X9"/>
<comment type="caution">
    <text evidence="6">The sequence shown here is derived from an EMBL/GenBank/DDBJ whole genome shotgun (WGS) entry which is preliminary data.</text>
</comment>
<accession>A0A9W4P0X9</accession>
<dbReference type="Proteomes" id="UP001154252">
    <property type="component" value="Unassembled WGS sequence"/>
</dbReference>
<feature type="domain" description="Squalene cyclase C-terminal" evidence="4">
    <location>
        <begin position="346"/>
        <end position="681"/>
    </location>
</feature>
<dbReference type="SUPFAM" id="SSF48239">
    <property type="entry name" value="Terpenoid cyclases/Protein prenyltransferases"/>
    <property type="match status" value="2"/>
</dbReference>
<dbReference type="EC" id="5.4.99.-" evidence="3"/>
<proteinExistence type="inferred from homology"/>
<gene>
    <name evidence="6" type="ORF">PEGY_LOCUS3294</name>
</gene>
<keyword evidence="1" id="KW-0677">Repeat</keyword>
<dbReference type="InterPro" id="IPR032697">
    <property type="entry name" value="SQ_cyclase_N"/>
</dbReference>
<dbReference type="Pfam" id="PF13243">
    <property type="entry name" value="SQHop_cyclase_C"/>
    <property type="match status" value="1"/>
</dbReference>
<dbReference type="InterPro" id="IPR032696">
    <property type="entry name" value="SQ_cyclase_C"/>
</dbReference>
<evidence type="ECO:0000313" key="6">
    <source>
        <dbReference type="EMBL" id="CAG8892935.1"/>
    </source>
</evidence>
<organism evidence="6 7">
    <name type="scientific">Penicillium egyptiacum</name>
    <dbReference type="NCBI Taxonomy" id="1303716"/>
    <lineage>
        <taxon>Eukaryota</taxon>
        <taxon>Fungi</taxon>
        <taxon>Dikarya</taxon>
        <taxon>Ascomycota</taxon>
        <taxon>Pezizomycotina</taxon>
        <taxon>Eurotiomycetes</taxon>
        <taxon>Eurotiomycetidae</taxon>
        <taxon>Eurotiales</taxon>
        <taxon>Aspergillaceae</taxon>
        <taxon>Penicillium</taxon>
    </lineage>
</organism>
<keyword evidence="2 3" id="KW-0413">Isomerase</keyword>
<dbReference type="GO" id="GO:0005811">
    <property type="term" value="C:lipid droplet"/>
    <property type="evidence" value="ECO:0007669"/>
    <property type="project" value="InterPro"/>
</dbReference>
<keyword evidence="7" id="KW-1185">Reference proteome</keyword>
<evidence type="ECO:0000256" key="3">
    <source>
        <dbReference type="RuleBase" id="RU362003"/>
    </source>
</evidence>
<dbReference type="NCBIfam" id="TIGR01787">
    <property type="entry name" value="squalene_cyclas"/>
    <property type="match status" value="1"/>
</dbReference>
<reference evidence="6" key="1">
    <citation type="submission" date="2021-07" db="EMBL/GenBank/DDBJ databases">
        <authorList>
            <person name="Branca A.L. A."/>
        </authorList>
    </citation>
    <scope>NUCLEOTIDE SEQUENCE</scope>
</reference>
<dbReference type="CDD" id="cd02892">
    <property type="entry name" value="SQCY_1"/>
    <property type="match status" value="1"/>
</dbReference>
<dbReference type="OrthoDB" id="21502at2759"/>
<dbReference type="InterPro" id="IPR018333">
    <property type="entry name" value="Squalene_cyclase"/>
</dbReference>
<dbReference type="SFLD" id="SFLDG01016">
    <property type="entry name" value="Prenyltransferase_Like_2"/>
    <property type="match status" value="1"/>
</dbReference>
<dbReference type="EMBL" id="CAJVRC010000846">
    <property type="protein sequence ID" value="CAG8892935.1"/>
    <property type="molecule type" value="Genomic_DNA"/>
</dbReference>
<feature type="domain" description="Squalene cyclase N-terminal" evidence="5">
    <location>
        <begin position="41"/>
        <end position="337"/>
    </location>
</feature>
<comment type="similarity">
    <text evidence="3">Belongs to the terpene cyclase/mutase family.</text>
</comment>
<dbReference type="InterPro" id="IPR008930">
    <property type="entry name" value="Terpenoid_cyclase/PrenylTrfase"/>
</dbReference>
<evidence type="ECO:0000256" key="1">
    <source>
        <dbReference type="ARBA" id="ARBA00022737"/>
    </source>
</evidence>
<dbReference type="NCBIfam" id="TIGR01507">
    <property type="entry name" value="hopene_cyclase"/>
    <property type="match status" value="1"/>
</dbReference>
<dbReference type="InterPro" id="IPR006400">
    <property type="entry name" value="Hopene-cyclase"/>
</dbReference>
<dbReference type="PANTHER" id="PTHR11764:SF82">
    <property type="entry name" value="TERPENE CYCLASE_MUTASE FAMILY MEMBER"/>
    <property type="match status" value="1"/>
</dbReference>
<sequence length="687" mass="76388">MAANTICVNSKSTAANMISINSQSIATDSSNLLGQVQHALRQAANYSIQRQHQDGHWCGELKSNATITAEYVMLRQALNLDMTVDRNELVAWFLSDQNPDGSWSLAQGDPGEISTSVEAYFALKLLGVEPDTSIMRKARDFIISAGGVAKVRIFTRFYLATFGLFPWSATPELPAELIMMPNAALISIYRLASWARSTIVPLLIVSHHRPIFALPNGKSDTNDFLDELWGNPAQKNVPYSPPFWQLVKTDAVATSFVVIDRILHMLGGLRNSPTRYYARRKCIDWILEHQETEGDWAGIFPPMHVGILALCLERYTLKDSPVQKGLEAIERFAWSDERGKRVQACVSPVWDTILSTIGLCDANMASHHTAHAMNWVKHRQICGPEGDWRVLKPNITAGGFSFEYFNRWYPDVDDTAAAVLAMIKQDPQLKGSLLPVIKAVQWILGMQNNDGGWGAFDIHNDRLFLNKIPFSDMEALCDPSTADVTGRVLEAFGLLCQGTSKLPVKLVSDMSAACDRAVLYLNCTQEATGAWYGRWGANYIYGTSNVVCGLALFSKQENYKQVVAKCLGPAHAWLREIQNSDGGWGETLESYREPQLAGHGPSTASQTGWALMALLAHPQHNQKAIQSGVEYLLRTQALSDHAEEASWPESRYTGTGFPNHFFLGYSLYRHYFPMMALGRYAGMHGRT</sequence>
<evidence type="ECO:0000256" key="2">
    <source>
        <dbReference type="ARBA" id="ARBA00023235"/>
    </source>
</evidence>
<dbReference type="GO" id="GO:0016104">
    <property type="term" value="P:triterpenoid biosynthetic process"/>
    <property type="evidence" value="ECO:0007669"/>
    <property type="project" value="InterPro"/>
</dbReference>
<dbReference type="PANTHER" id="PTHR11764">
    <property type="entry name" value="TERPENE CYCLASE/MUTASE FAMILY MEMBER"/>
    <property type="match status" value="1"/>
</dbReference>
<evidence type="ECO:0000259" key="5">
    <source>
        <dbReference type="Pfam" id="PF13249"/>
    </source>
</evidence>